<dbReference type="InterPro" id="IPR001387">
    <property type="entry name" value="Cro/C1-type_HTH"/>
</dbReference>
<dbReference type="Gene3D" id="1.10.260.40">
    <property type="entry name" value="lambda repressor-like DNA-binding domains"/>
    <property type="match status" value="1"/>
</dbReference>
<dbReference type="Pfam" id="PF01381">
    <property type="entry name" value="HTH_3"/>
    <property type="match status" value="1"/>
</dbReference>
<accession>A0A6M3LSQ8</accession>
<dbReference type="CDD" id="cd00093">
    <property type="entry name" value="HTH_XRE"/>
    <property type="match status" value="1"/>
</dbReference>
<protein>
    <submittedName>
        <fullName evidence="2">Putative DNA binding, helix-turn-helix domain containing protein</fullName>
    </submittedName>
</protein>
<gene>
    <name evidence="2" type="ORF">MM415B05184_0006</name>
</gene>
<name>A0A6M3LSQ8_9ZZZZ</name>
<dbReference type="SMART" id="SM00530">
    <property type="entry name" value="HTH_XRE"/>
    <property type="match status" value="1"/>
</dbReference>
<dbReference type="PROSITE" id="PS50943">
    <property type="entry name" value="HTH_CROC1"/>
    <property type="match status" value="1"/>
</dbReference>
<evidence type="ECO:0000259" key="1">
    <source>
        <dbReference type="PROSITE" id="PS50943"/>
    </source>
</evidence>
<dbReference type="EMBL" id="MT143342">
    <property type="protein sequence ID" value="QJA95768.1"/>
    <property type="molecule type" value="Genomic_DNA"/>
</dbReference>
<sequence length="69" mass="7781">MRSMKNKNKKLKQVEIARLAGVSESFLSEIISNKKRPSWATAIKLSKATKTPIDLWMGGTTKKIRKHIG</sequence>
<organism evidence="2">
    <name type="scientific">viral metagenome</name>
    <dbReference type="NCBI Taxonomy" id="1070528"/>
    <lineage>
        <taxon>unclassified sequences</taxon>
        <taxon>metagenomes</taxon>
        <taxon>organismal metagenomes</taxon>
    </lineage>
</organism>
<dbReference type="GO" id="GO:0003677">
    <property type="term" value="F:DNA binding"/>
    <property type="evidence" value="ECO:0007669"/>
    <property type="project" value="InterPro"/>
</dbReference>
<dbReference type="InterPro" id="IPR010982">
    <property type="entry name" value="Lambda_DNA-bd_dom_sf"/>
</dbReference>
<reference evidence="2" key="1">
    <citation type="submission" date="2020-03" db="EMBL/GenBank/DDBJ databases">
        <title>The deep terrestrial virosphere.</title>
        <authorList>
            <person name="Holmfeldt K."/>
            <person name="Nilsson E."/>
            <person name="Simone D."/>
            <person name="Lopez-Fernandez M."/>
            <person name="Wu X."/>
            <person name="de Brujin I."/>
            <person name="Lundin D."/>
            <person name="Andersson A."/>
            <person name="Bertilsson S."/>
            <person name="Dopson M."/>
        </authorList>
    </citation>
    <scope>NUCLEOTIDE SEQUENCE</scope>
    <source>
        <strain evidence="2">MM415B05184</strain>
    </source>
</reference>
<feature type="domain" description="HTH cro/C1-type" evidence="1">
    <location>
        <begin position="7"/>
        <end position="56"/>
    </location>
</feature>
<dbReference type="AlphaFoldDB" id="A0A6M3LSQ8"/>
<proteinExistence type="predicted"/>
<evidence type="ECO:0000313" key="2">
    <source>
        <dbReference type="EMBL" id="QJA95768.1"/>
    </source>
</evidence>
<dbReference type="SUPFAM" id="SSF47413">
    <property type="entry name" value="lambda repressor-like DNA-binding domains"/>
    <property type="match status" value="1"/>
</dbReference>